<dbReference type="InterPro" id="IPR013449">
    <property type="entry name" value="Rhamnulokinase"/>
</dbReference>
<keyword evidence="2 11" id="KW-0808">Transferase</keyword>
<dbReference type="CDD" id="cd07771">
    <property type="entry name" value="ASKHA_NBD_FGGY_RhaB-like"/>
    <property type="match status" value="1"/>
</dbReference>
<feature type="binding site" evidence="11">
    <location>
        <position position="401"/>
    </location>
    <ligand>
        <name>ATP</name>
        <dbReference type="ChEBI" id="CHEBI:30616"/>
    </ligand>
</feature>
<dbReference type="InterPro" id="IPR000577">
    <property type="entry name" value="Carb_kinase_FGGY"/>
</dbReference>
<comment type="function">
    <text evidence="11">Involved in the catabolism of L-rhamnose (6-deoxy-L-mannose). Catalyzes the transfer of the gamma-phosphate group from ATP to the 1-hydroxyl group of L-rhamnulose to yield L-rhamnulose 1-phosphate.</text>
</comment>
<proteinExistence type="inferred from homology"/>
<dbReference type="EMBL" id="PHHA01000026">
    <property type="protein sequence ID" value="PJG84679.1"/>
    <property type="molecule type" value="Genomic_DNA"/>
</dbReference>
<dbReference type="GO" id="GO:0019301">
    <property type="term" value="P:rhamnose catabolic process"/>
    <property type="evidence" value="ECO:0007669"/>
    <property type="project" value="UniProtKB-UniRule"/>
</dbReference>
<organism evidence="14 15">
    <name type="scientific">Conservatibacter flavescens</name>
    <dbReference type="NCBI Taxonomy" id="28161"/>
    <lineage>
        <taxon>Bacteria</taxon>
        <taxon>Pseudomonadati</taxon>
        <taxon>Pseudomonadota</taxon>
        <taxon>Gammaproteobacteria</taxon>
        <taxon>Pasteurellales</taxon>
        <taxon>Pasteurellaceae</taxon>
        <taxon>Conservatibacter</taxon>
    </lineage>
</organism>
<evidence type="ECO:0000256" key="6">
    <source>
        <dbReference type="ARBA" id="ARBA00023157"/>
    </source>
</evidence>
<protein>
    <recommendedName>
        <fullName evidence="9 11">Rhamnulokinase</fullName>
        <shortName evidence="11">RhaB</shortName>
        <ecNumber evidence="9 11">2.7.1.5</ecNumber>
    </recommendedName>
    <alternativeName>
        <fullName evidence="11">ATP:L-rhamnulose phosphotransferase</fullName>
    </alternativeName>
    <alternativeName>
        <fullName evidence="11">L-rhamnulose 1-kinase</fullName>
    </alternativeName>
    <alternativeName>
        <fullName evidence="10 11">Rhamnulose kinase</fullName>
    </alternativeName>
</protein>
<comment type="cofactor">
    <cofactor evidence="11">
        <name>Mg(2+)</name>
        <dbReference type="ChEBI" id="CHEBI:18420"/>
    </cofactor>
</comment>
<feature type="active site" description="Proton acceptor" evidence="11">
    <location>
        <position position="236"/>
    </location>
</feature>
<dbReference type="GO" id="GO:0006071">
    <property type="term" value="P:glycerol metabolic process"/>
    <property type="evidence" value="ECO:0007669"/>
    <property type="project" value="TreeGrafter"/>
</dbReference>
<evidence type="ECO:0000256" key="1">
    <source>
        <dbReference type="ARBA" id="ARBA00009156"/>
    </source>
</evidence>
<comment type="similarity">
    <text evidence="11">Belongs to the rhamnulokinase family.</text>
</comment>
<keyword evidence="5 11" id="KW-0067">ATP-binding</keyword>
<accession>A0A2M8S0K4</accession>
<dbReference type="FunFam" id="3.30.420.40:FF:000073">
    <property type="entry name" value="Rhamnulokinase"/>
    <property type="match status" value="1"/>
</dbReference>
<keyword evidence="15" id="KW-1185">Reference proteome</keyword>
<feature type="binding site" evidence="11">
    <location>
        <position position="258"/>
    </location>
    <ligand>
        <name>ATP</name>
        <dbReference type="ChEBI" id="CHEBI:30616"/>
    </ligand>
</feature>
<dbReference type="GO" id="GO:0005829">
    <property type="term" value="C:cytosol"/>
    <property type="evidence" value="ECO:0007669"/>
    <property type="project" value="TreeGrafter"/>
</dbReference>
<comment type="catalytic activity">
    <reaction evidence="8 11">
        <text>L-rhamnulose + ATP = L-rhamnulose 1-phosphate + ADP + H(+)</text>
        <dbReference type="Rhea" id="RHEA:20117"/>
        <dbReference type="ChEBI" id="CHEBI:15378"/>
        <dbReference type="ChEBI" id="CHEBI:17897"/>
        <dbReference type="ChEBI" id="CHEBI:30616"/>
        <dbReference type="ChEBI" id="CHEBI:58313"/>
        <dbReference type="ChEBI" id="CHEBI:456216"/>
        <dbReference type="EC" id="2.7.1.5"/>
    </reaction>
</comment>
<dbReference type="PIRSF" id="PIRSF000538">
    <property type="entry name" value="GlpK"/>
    <property type="match status" value="1"/>
</dbReference>
<sequence length="486" mass="55146">MTILNIAAVDLGASSGRVMLATYHTEQQQISLTEMHRFKNQLHRRNGHDCWDLVYLENAIVTGLQKILQNHTALHSIGIDTWGVDYVLLDKNGDIVGDSYAYRDARTEGVMAKVQQEFGKEAIYRKTGIQFLTFNTLYQLKAMVDENPQWLPQVADFVMIPDYLNFRLTGVLNREYTNATTTQLVNVNTDNWDQDLLDYLGLPRSWFGQIRHAGRNVGQWQSGQQSVPVMSVASHDTASAVIASPLSDEYSAYLCSGTWSLMGLDRKQVCNDEQAMNANITNEGGIDGHYRILKNIMGLWLFQRLCAERNIADIPTLVQQASQETAFESLINPNDERFLNPPSMVEAIQQYCREHQQTVPENTAQLARCIFDSLAMLYRQVAEELSTLQKHPISRLHIVGGGSQNEFLNQLCADICGFDVIAGPIEASVLGNVGCQLMALDQLHTAAEFRQIVSKNFPLKRFKFRPHFVDKELFNRKWQQFQQFSK</sequence>
<dbReference type="EC" id="2.7.1.5" evidence="9 11"/>
<dbReference type="Pfam" id="PF02782">
    <property type="entry name" value="FGGY_C"/>
    <property type="match status" value="1"/>
</dbReference>
<feature type="disulfide bond" evidence="11">
    <location>
        <begin position="412"/>
        <end position="416"/>
    </location>
</feature>
<dbReference type="HAMAP" id="MF_01535">
    <property type="entry name" value="Rhamnulokinase"/>
    <property type="match status" value="1"/>
</dbReference>
<reference evidence="14 15" key="1">
    <citation type="submission" date="2017-11" db="EMBL/GenBank/DDBJ databases">
        <title>Reclassification of Bisgaard taxon 7 as Conservatibacter flavescens gen. nov., sp. nov.</title>
        <authorList>
            <person name="Christensen H."/>
        </authorList>
    </citation>
    <scope>NUCLEOTIDE SEQUENCE [LARGE SCALE GENOMIC DNA]</scope>
    <source>
        <strain evidence="14 15">7_4</strain>
    </source>
</reference>
<evidence type="ECO:0000256" key="11">
    <source>
        <dbReference type="HAMAP-Rule" id="MF_01535"/>
    </source>
</evidence>
<evidence type="ECO:0000256" key="8">
    <source>
        <dbReference type="ARBA" id="ARBA00052072"/>
    </source>
</evidence>
<dbReference type="NCBIfam" id="NF007925">
    <property type="entry name" value="PRK10640.1"/>
    <property type="match status" value="1"/>
</dbReference>
<keyword evidence="11" id="KW-0460">Magnesium</keyword>
<dbReference type="GO" id="GO:0008993">
    <property type="term" value="F:rhamnulokinase activity"/>
    <property type="evidence" value="ECO:0007669"/>
    <property type="project" value="UniProtKB-UniRule"/>
</dbReference>
<dbReference type="PANTHER" id="PTHR10196:SF93">
    <property type="entry name" value="L-RHAMNULOKINASE"/>
    <property type="match status" value="1"/>
</dbReference>
<evidence type="ECO:0000256" key="10">
    <source>
        <dbReference type="ARBA" id="ARBA00076629"/>
    </source>
</evidence>
<dbReference type="InterPro" id="IPR043129">
    <property type="entry name" value="ATPase_NBD"/>
</dbReference>
<dbReference type="OrthoDB" id="9761504at2"/>
<dbReference type="Gene3D" id="3.30.420.40">
    <property type="match status" value="2"/>
</dbReference>
<dbReference type="InterPro" id="IPR018485">
    <property type="entry name" value="FGGY_C"/>
</dbReference>
<dbReference type="InterPro" id="IPR018484">
    <property type="entry name" value="FGGY_N"/>
</dbReference>
<evidence type="ECO:0000256" key="3">
    <source>
        <dbReference type="ARBA" id="ARBA00022741"/>
    </source>
</evidence>
<gene>
    <name evidence="11" type="primary">rhaB</name>
    <name evidence="14" type="ORF">CVP05_10430</name>
</gene>
<dbReference type="FunFam" id="3.30.420.40:FF:000064">
    <property type="entry name" value="Rhamnulokinase"/>
    <property type="match status" value="1"/>
</dbReference>
<keyword evidence="6 11" id="KW-1015">Disulfide bond</keyword>
<feature type="binding site" evidence="11">
    <location>
        <begin position="13"/>
        <end position="17"/>
    </location>
    <ligand>
        <name>ATP</name>
        <dbReference type="ChEBI" id="CHEBI:30616"/>
    </ligand>
</feature>
<feature type="binding site" evidence="11">
    <location>
        <position position="303"/>
    </location>
    <ligand>
        <name>ATP</name>
        <dbReference type="ChEBI" id="CHEBI:30616"/>
    </ligand>
</feature>
<evidence type="ECO:0000256" key="4">
    <source>
        <dbReference type="ARBA" id="ARBA00022777"/>
    </source>
</evidence>
<evidence type="ECO:0000313" key="15">
    <source>
        <dbReference type="Proteomes" id="UP000229329"/>
    </source>
</evidence>
<evidence type="ECO:0000256" key="9">
    <source>
        <dbReference type="ARBA" id="ARBA00066425"/>
    </source>
</evidence>
<evidence type="ECO:0000256" key="7">
    <source>
        <dbReference type="ARBA" id="ARBA00023308"/>
    </source>
</evidence>
<dbReference type="AlphaFoldDB" id="A0A2M8S0K4"/>
<feature type="binding site" evidence="11">
    <location>
        <position position="83"/>
    </location>
    <ligand>
        <name>substrate</name>
    </ligand>
</feature>
<evidence type="ECO:0000259" key="12">
    <source>
        <dbReference type="Pfam" id="PF00370"/>
    </source>
</evidence>
<comment type="caution">
    <text evidence="14">The sequence shown here is derived from an EMBL/GenBank/DDBJ whole genome shotgun (WGS) entry which is preliminary data.</text>
</comment>
<feature type="binding site" evidence="11">
    <location>
        <position position="295"/>
    </location>
    <ligand>
        <name>substrate</name>
    </ligand>
</feature>
<name>A0A2M8S0K4_9PAST</name>
<keyword evidence="3 11" id="KW-0547">Nucleotide-binding</keyword>
<evidence type="ECO:0000313" key="14">
    <source>
        <dbReference type="EMBL" id="PJG84679.1"/>
    </source>
</evidence>
<dbReference type="Proteomes" id="UP000229329">
    <property type="component" value="Unassembled WGS sequence"/>
</dbReference>
<dbReference type="NCBIfam" id="TIGR02627">
    <property type="entry name" value="rhamnulo_kin"/>
    <property type="match status" value="1"/>
</dbReference>
<dbReference type="PANTHER" id="PTHR10196">
    <property type="entry name" value="SUGAR KINASE"/>
    <property type="match status" value="1"/>
</dbReference>
<evidence type="ECO:0000256" key="5">
    <source>
        <dbReference type="ARBA" id="ARBA00022840"/>
    </source>
</evidence>
<feature type="binding site" evidence="11">
    <location>
        <begin position="235"/>
        <end position="237"/>
    </location>
    <ligand>
        <name>substrate</name>
    </ligand>
</feature>
<evidence type="ECO:0000256" key="2">
    <source>
        <dbReference type="ARBA" id="ARBA00022679"/>
    </source>
</evidence>
<dbReference type="GO" id="GO:0004370">
    <property type="term" value="F:glycerol kinase activity"/>
    <property type="evidence" value="ECO:0007669"/>
    <property type="project" value="TreeGrafter"/>
</dbReference>
<evidence type="ECO:0000259" key="13">
    <source>
        <dbReference type="Pfam" id="PF02782"/>
    </source>
</evidence>
<comment type="similarity">
    <text evidence="1">Belongs to the FGGY kinase family.</text>
</comment>
<comment type="pathway">
    <text evidence="11">Carbohydrate degradation; L-rhamnose degradation; glycerone phosphate from L-rhamnose: step 2/3.</text>
</comment>
<feature type="domain" description="Carbohydrate kinase FGGY C-terminal" evidence="13">
    <location>
        <begin position="252"/>
        <end position="439"/>
    </location>
</feature>
<dbReference type="GO" id="GO:0005524">
    <property type="term" value="F:ATP binding"/>
    <property type="evidence" value="ECO:0007669"/>
    <property type="project" value="UniProtKB-KW"/>
</dbReference>
<keyword evidence="7 11" id="KW-0684">Rhamnose metabolism</keyword>
<dbReference type="SUPFAM" id="SSF53067">
    <property type="entry name" value="Actin-like ATPase domain"/>
    <property type="match status" value="2"/>
</dbReference>
<feature type="domain" description="Carbohydrate kinase FGGY N-terminal" evidence="12">
    <location>
        <begin position="7"/>
        <end position="242"/>
    </location>
</feature>
<dbReference type="Pfam" id="PF00370">
    <property type="entry name" value="FGGY_N"/>
    <property type="match status" value="1"/>
</dbReference>
<dbReference type="UniPathway" id="UPA00541">
    <property type="reaction ID" value="UER00602"/>
</dbReference>
<comment type="caution">
    <text evidence="11">Lacks conserved residue(s) required for the propagation of feature annotation.</text>
</comment>
<keyword evidence="4 11" id="KW-0418">Kinase</keyword>
<feature type="disulfide bond" evidence="11">
    <location>
        <begin position="352"/>
        <end position="369"/>
    </location>
</feature>